<feature type="region of interest" description="Disordered" evidence="1">
    <location>
        <begin position="1"/>
        <end position="45"/>
    </location>
</feature>
<organism evidence="2 3">
    <name type="scientific">Cryomyces minteri</name>
    <dbReference type="NCBI Taxonomy" id="331657"/>
    <lineage>
        <taxon>Eukaryota</taxon>
        <taxon>Fungi</taxon>
        <taxon>Dikarya</taxon>
        <taxon>Ascomycota</taxon>
        <taxon>Pezizomycotina</taxon>
        <taxon>Dothideomycetes</taxon>
        <taxon>Dothideomycetes incertae sedis</taxon>
        <taxon>Cryomyces</taxon>
    </lineage>
</organism>
<evidence type="ECO:0000256" key="1">
    <source>
        <dbReference type="SAM" id="MobiDB-lite"/>
    </source>
</evidence>
<name>A0A4U0WI78_9PEZI</name>
<feature type="non-terminal residue" evidence="2">
    <location>
        <position position="218"/>
    </location>
</feature>
<evidence type="ECO:0008006" key="4">
    <source>
        <dbReference type="Google" id="ProtNLM"/>
    </source>
</evidence>
<dbReference type="STRING" id="331657.A0A4U0WI78"/>
<accession>A0A4U0WI78</accession>
<gene>
    <name evidence="2" type="ORF">B0A49_08433</name>
</gene>
<protein>
    <recommendedName>
        <fullName evidence="4">DUF4110 domain-containing protein</fullName>
    </recommendedName>
</protein>
<reference evidence="2 3" key="1">
    <citation type="submission" date="2017-03" db="EMBL/GenBank/DDBJ databases">
        <title>Genomes of endolithic fungi from Antarctica.</title>
        <authorList>
            <person name="Coleine C."/>
            <person name="Masonjones S."/>
            <person name="Stajich J.E."/>
        </authorList>
    </citation>
    <scope>NUCLEOTIDE SEQUENCE [LARGE SCALE GENOMIC DNA]</scope>
    <source>
        <strain evidence="2 3">CCFEE 5187</strain>
    </source>
</reference>
<dbReference type="EMBL" id="NAJN01001780">
    <property type="protein sequence ID" value="TKA61255.1"/>
    <property type="molecule type" value="Genomic_DNA"/>
</dbReference>
<proteinExistence type="predicted"/>
<dbReference type="OrthoDB" id="4447at2759"/>
<feature type="region of interest" description="Disordered" evidence="1">
    <location>
        <begin position="111"/>
        <end position="139"/>
    </location>
</feature>
<feature type="region of interest" description="Disordered" evidence="1">
    <location>
        <begin position="156"/>
        <end position="188"/>
    </location>
</feature>
<feature type="compositionally biased region" description="Basic and acidic residues" evidence="1">
    <location>
        <begin position="8"/>
        <end position="29"/>
    </location>
</feature>
<evidence type="ECO:0000313" key="2">
    <source>
        <dbReference type="EMBL" id="TKA61255.1"/>
    </source>
</evidence>
<keyword evidence="3" id="KW-1185">Reference proteome</keyword>
<evidence type="ECO:0000313" key="3">
    <source>
        <dbReference type="Proteomes" id="UP000308768"/>
    </source>
</evidence>
<dbReference type="PANTHER" id="PTHR46063">
    <property type="entry name" value="KELCH DOMAIN-CONTAINING PROTEIN"/>
    <property type="match status" value="1"/>
</dbReference>
<sequence length="218" mass="24787">MAKKDKKSKVAEKKVRVAQKQEKKASQKDKKSKTKSRDDDSDAEDVDLDAVLAEYAKQQEQFLKVTESPWRGIQFGGVHDVEESEEGIDSEFFNTLYAWNIERNRYFQLTLRRPRGPPKKQQQQGAERGRRGRGKADEEELLRNLAALESKGSIAAAADGEVSEPAAEVEDLPAKPEKTTTFEMPHPRFNAQLAEQDDVLYIFGGTFEKGDREYTFDE</sequence>
<dbReference type="InterPro" id="IPR052588">
    <property type="entry name" value="Kelch_domain_protein"/>
</dbReference>
<dbReference type="AlphaFoldDB" id="A0A4U0WI78"/>
<dbReference type="PANTHER" id="PTHR46063:SF1">
    <property type="entry name" value="KELCH DOMAIN-CONTAINING PROTEIN 4"/>
    <property type="match status" value="1"/>
</dbReference>
<dbReference type="Proteomes" id="UP000308768">
    <property type="component" value="Unassembled WGS sequence"/>
</dbReference>
<comment type="caution">
    <text evidence="2">The sequence shown here is derived from an EMBL/GenBank/DDBJ whole genome shotgun (WGS) entry which is preliminary data.</text>
</comment>